<evidence type="ECO:0000313" key="6">
    <source>
        <dbReference type="Proteomes" id="UP000053890"/>
    </source>
</evidence>
<evidence type="ECO:0000256" key="1">
    <source>
        <dbReference type="ARBA" id="ARBA00010118"/>
    </source>
</evidence>
<dbReference type="EMBL" id="KQ474083">
    <property type="protein sequence ID" value="KPV73347.1"/>
    <property type="molecule type" value="Genomic_DNA"/>
</dbReference>
<keyword evidence="3" id="KW-0812">Transmembrane</keyword>
<keyword evidence="3" id="KW-1133">Transmembrane helix</keyword>
<dbReference type="AlphaFoldDB" id="A0A0P9IUY7"/>
<dbReference type="PANTHER" id="PTHR12203">
    <property type="entry name" value="KDEL LYS-ASP-GLU-LEU CONTAINING - RELATED"/>
    <property type="match status" value="1"/>
</dbReference>
<proteinExistence type="inferred from homology"/>
<evidence type="ECO:0000256" key="3">
    <source>
        <dbReference type="SAM" id="Phobius"/>
    </source>
</evidence>
<keyword evidence="2 5" id="KW-0808">Transferase</keyword>
<dbReference type="InterPro" id="IPR006598">
    <property type="entry name" value="CAP10"/>
</dbReference>
<dbReference type="PANTHER" id="PTHR12203:SF35">
    <property type="entry name" value="PROTEIN O-GLUCOSYLTRANSFERASE 1"/>
    <property type="match status" value="1"/>
</dbReference>
<dbReference type="OrthoDB" id="2012053at2759"/>
<dbReference type="GO" id="GO:0016740">
    <property type="term" value="F:transferase activity"/>
    <property type="evidence" value="ECO:0007669"/>
    <property type="project" value="UniProtKB-KW"/>
</dbReference>
<dbReference type="Pfam" id="PF05686">
    <property type="entry name" value="Glyco_transf_90"/>
    <property type="match status" value="1"/>
</dbReference>
<dbReference type="InterPro" id="IPR051091">
    <property type="entry name" value="O-Glucosyltr/Glycosyltrsf_90"/>
</dbReference>
<feature type="domain" description="Glycosyl transferase CAP10" evidence="4">
    <location>
        <begin position="175"/>
        <end position="441"/>
    </location>
</feature>
<evidence type="ECO:0000256" key="2">
    <source>
        <dbReference type="ARBA" id="ARBA00022679"/>
    </source>
</evidence>
<feature type="transmembrane region" description="Helical" evidence="3">
    <location>
        <begin position="24"/>
        <end position="42"/>
    </location>
</feature>
<evidence type="ECO:0000259" key="4">
    <source>
        <dbReference type="SMART" id="SM00672"/>
    </source>
</evidence>
<comment type="similarity">
    <text evidence="1">Belongs to the glycosyltransferase 90 family.</text>
</comment>
<name>A0A0P9IUY7_RHOGW</name>
<dbReference type="SMART" id="SM00672">
    <property type="entry name" value="CAP10"/>
    <property type="match status" value="1"/>
</dbReference>
<gene>
    <name evidence="5" type="ORF">RHOBADRAFT_55105</name>
</gene>
<dbReference type="RefSeq" id="XP_018269396.1">
    <property type="nucleotide sequence ID" value="XM_018417666.1"/>
</dbReference>
<organism evidence="5 6">
    <name type="scientific">Rhodotorula graminis (strain WP1)</name>
    <dbReference type="NCBI Taxonomy" id="578459"/>
    <lineage>
        <taxon>Eukaryota</taxon>
        <taxon>Fungi</taxon>
        <taxon>Dikarya</taxon>
        <taxon>Basidiomycota</taxon>
        <taxon>Pucciniomycotina</taxon>
        <taxon>Microbotryomycetes</taxon>
        <taxon>Sporidiobolales</taxon>
        <taxon>Sporidiobolaceae</taxon>
        <taxon>Rhodotorula</taxon>
    </lineage>
</organism>
<accession>A0A0P9IUY7</accession>
<dbReference type="Proteomes" id="UP000053890">
    <property type="component" value="Unassembled WGS sequence"/>
</dbReference>
<keyword evidence="6" id="KW-1185">Reference proteome</keyword>
<dbReference type="GeneID" id="28978114"/>
<reference evidence="5 6" key="1">
    <citation type="journal article" date="2015" name="Front. Microbiol.">
        <title>Genome sequence of the plant growth promoting endophytic yeast Rhodotorula graminis WP1.</title>
        <authorList>
            <person name="Firrincieli A."/>
            <person name="Otillar R."/>
            <person name="Salamov A."/>
            <person name="Schmutz J."/>
            <person name="Khan Z."/>
            <person name="Redman R.S."/>
            <person name="Fleck N.D."/>
            <person name="Lindquist E."/>
            <person name="Grigoriev I.V."/>
            <person name="Doty S.L."/>
        </authorList>
    </citation>
    <scope>NUCLEOTIDE SEQUENCE [LARGE SCALE GENOMIC DNA]</scope>
    <source>
        <strain evidence="5 6">WP1</strain>
    </source>
</reference>
<sequence length="485" mass="54603">MLQLSSSRPVSELLVHRHLRRQRYLIAGVLVACGLLFAHLALRTPYVHVPDRLGGVETVDISVPSSFYRRPPAEHYRQHVDRLFAPWRCLADDDESSFCKKPVTPQSLSALEWLGKGGSYRIRFTGTDILYRPLVHFGQTYRIQRLHWIMDTIREMADAGMLTRTVNGRPEPVRFDAVFRVGDSPQVTKDTLSKDAGYLLFGLRSSPLHLDVPIPDPPAYGSNGNYVWPPRSELHSWDEKVDKVVFRGSASFSFGVDNWQTNNRIRLAELSHKYPHLIDAGLTQFRPKEMLPLTSEDFAKGRSFFELPSASRIQTMSNLTEAEPLSMVEQSGYKYIIDVDGGLGSSRRVGLLQSGSVPFFVDSPYFGNFEPTLRPWVHYVPVDEYLADLPAKVEWLRAHDGHAKFIVRNAIAFAEAYLSKQAAMEQFAQMLAAYADLQSPEVDLDDSPVLTDFCDTPGGKALMMKGPQGCDKGWKTWHGSKDAVA</sequence>
<evidence type="ECO:0000313" key="5">
    <source>
        <dbReference type="EMBL" id="KPV73347.1"/>
    </source>
</evidence>
<protein>
    <submittedName>
        <fullName evidence="5">Glycosyltransferase family 90 protein</fullName>
    </submittedName>
</protein>
<keyword evidence="3" id="KW-0472">Membrane</keyword>